<dbReference type="Proteomes" id="UP000288859">
    <property type="component" value="Unassembled WGS sequence"/>
</dbReference>
<comment type="caution">
    <text evidence="2">The sequence shown here is derived from an EMBL/GenBank/DDBJ whole genome shotgun (WGS) entry which is preliminary data.</text>
</comment>
<protein>
    <submittedName>
        <fullName evidence="2">Uncharacterized protein</fullName>
    </submittedName>
</protein>
<evidence type="ECO:0000256" key="1">
    <source>
        <dbReference type="SAM" id="MobiDB-lite"/>
    </source>
</evidence>
<dbReference type="VEuPathDB" id="FungiDB:PV10_08323"/>
<organism evidence="2 3">
    <name type="scientific">Exophiala mesophila</name>
    <name type="common">Black yeast-like fungus</name>
    <dbReference type="NCBI Taxonomy" id="212818"/>
    <lineage>
        <taxon>Eukaryota</taxon>
        <taxon>Fungi</taxon>
        <taxon>Dikarya</taxon>
        <taxon>Ascomycota</taxon>
        <taxon>Pezizomycotina</taxon>
        <taxon>Eurotiomycetes</taxon>
        <taxon>Chaetothyriomycetidae</taxon>
        <taxon>Chaetothyriales</taxon>
        <taxon>Herpotrichiellaceae</taxon>
        <taxon>Exophiala</taxon>
    </lineage>
</organism>
<dbReference type="OrthoDB" id="10398482at2759"/>
<evidence type="ECO:0000313" key="2">
    <source>
        <dbReference type="EMBL" id="RVX70243.1"/>
    </source>
</evidence>
<gene>
    <name evidence="2" type="ORF">B0A52_05576</name>
</gene>
<name>A0A438N3A8_EXOME</name>
<reference evidence="2 3" key="1">
    <citation type="submission" date="2017-03" db="EMBL/GenBank/DDBJ databases">
        <title>Genomes of endolithic fungi from Antarctica.</title>
        <authorList>
            <person name="Coleine C."/>
            <person name="Masonjones S."/>
            <person name="Stajich J.E."/>
        </authorList>
    </citation>
    <scope>NUCLEOTIDE SEQUENCE [LARGE SCALE GENOMIC DNA]</scope>
    <source>
        <strain evidence="2 3">CCFEE 6314</strain>
    </source>
</reference>
<feature type="region of interest" description="Disordered" evidence="1">
    <location>
        <begin position="180"/>
        <end position="200"/>
    </location>
</feature>
<feature type="compositionally biased region" description="Low complexity" evidence="1">
    <location>
        <begin position="187"/>
        <end position="200"/>
    </location>
</feature>
<dbReference type="EMBL" id="NAJM01000024">
    <property type="protein sequence ID" value="RVX70243.1"/>
    <property type="molecule type" value="Genomic_DNA"/>
</dbReference>
<proteinExistence type="predicted"/>
<sequence length="200" mass="21954">MAQNSGDCAVPPPTTNATAMSPRAIASVIYWMKTTLSHIREQELLRSVPDDDVITLTPDEVAAMFRQPRTTSAWQYNPLEEEMLDECTNGRHFVSGVSTDAGPESQEQSRLAEGDDNNDVLCEYDIHEGEVTMCDDSGIDVCNDGSEDCHTNSNNDNDNDDLLDDLFESIIDIDKVDCGHGGDHDNNSTNSTNNNNNGDH</sequence>
<dbReference type="AlphaFoldDB" id="A0A438N3A8"/>
<accession>A0A438N3A8</accession>
<evidence type="ECO:0000313" key="3">
    <source>
        <dbReference type="Proteomes" id="UP000288859"/>
    </source>
</evidence>